<dbReference type="PANTHER" id="PTHR43090:SF2">
    <property type="entry name" value="1-(5-PHOSPHORIBOSYL)-5-[(5-PHOSPHORIBOSYLAMINO)METHYLIDENEAMINO] IMIDAZOLE-4-CARBOXAMIDE ISOMERASE"/>
    <property type="match status" value="1"/>
</dbReference>
<name>A0ABN5V5Z7_9FLAO</name>
<dbReference type="GO" id="GO:0016853">
    <property type="term" value="F:isomerase activity"/>
    <property type="evidence" value="ECO:0007669"/>
    <property type="project" value="UniProtKB-KW"/>
</dbReference>
<feature type="active site" description="Proton acceptor" evidence="9">
    <location>
        <position position="10"/>
    </location>
</feature>
<dbReference type="InterPro" id="IPR023016">
    <property type="entry name" value="HisA/PriA"/>
</dbReference>
<comment type="subcellular location">
    <subcellularLocation>
        <location evidence="2 9 11">Cytoplasm</location>
    </subcellularLocation>
</comment>
<dbReference type="InterPro" id="IPR006063">
    <property type="entry name" value="HisA_bact_arch"/>
</dbReference>
<comment type="catalytic activity">
    <reaction evidence="1 9 11">
        <text>1-(5-phospho-beta-D-ribosyl)-5-[(5-phospho-beta-D-ribosylamino)methylideneamino]imidazole-4-carboxamide = 5-[(5-phospho-1-deoxy-D-ribulos-1-ylimino)methylamino]-1-(5-phospho-beta-D-ribosyl)imidazole-4-carboxamide</text>
        <dbReference type="Rhea" id="RHEA:15469"/>
        <dbReference type="ChEBI" id="CHEBI:58435"/>
        <dbReference type="ChEBI" id="CHEBI:58525"/>
        <dbReference type="EC" id="5.3.1.16"/>
    </reaction>
</comment>
<evidence type="ECO:0000256" key="8">
    <source>
        <dbReference type="ARBA" id="ARBA00023235"/>
    </source>
</evidence>
<dbReference type="NCBIfam" id="TIGR00007">
    <property type="entry name" value="1-(5-phosphoribosyl)-5-[(5-phosphoribosylamino)methylideneamino]imidazole-4-carboxamide isomerase"/>
    <property type="match status" value="1"/>
</dbReference>
<dbReference type="InterPro" id="IPR011060">
    <property type="entry name" value="RibuloseP-bd_barrel"/>
</dbReference>
<reference evidence="12 13" key="1">
    <citation type="journal article" date="2015" name="Microbes Environ.">
        <title>An Efficient Strategy Developed for Next-Generation Sequencing of Endosymbiont Genomes Performed Using Crude DNA Isolated from Host Tissues: A Case Study of Blattabacterium cuenoti Inhabiting the Fat Bodies of Cockroaches.</title>
        <authorList>
            <person name="Kinjo Y."/>
            <person name="Saitoh S."/>
            <person name="Tokuda G."/>
        </authorList>
    </citation>
    <scope>NUCLEOTIDE SEQUENCE [LARGE SCALE GENOMIC DNA]</scope>
    <source>
        <strain evidence="12 13">BPAY</strain>
    </source>
</reference>
<evidence type="ECO:0000256" key="7">
    <source>
        <dbReference type="ARBA" id="ARBA00023102"/>
    </source>
</evidence>
<dbReference type="EMBL" id="AP014609">
    <property type="protein sequence ID" value="BAR91959.1"/>
    <property type="molecule type" value="Genomic_DNA"/>
</dbReference>
<dbReference type="InterPro" id="IPR044524">
    <property type="entry name" value="Isoase_HisA-like"/>
</dbReference>
<evidence type="ECO:0000313" key="12">
    <source>
        <dbReference type="EMBL" id="BAR91959.1"/>
    </source>
</evidence>
<evidence type="ECO:0000256" key="3">
    <source>
        <dbReference type="ARBA" id="ARBA00005133"/>
    </source>
</evidence>
<dbReference type="CDD" id="cd04732">
    <property type="entry name" value="HisA"/>
    <property type="match status" value="1"/>
</dbReference>
<dbReference type="InterPro" id="IPR013785">
    <property type="entry name" value="Aldolase_TIM"/>
</dbReference>
<proteinExistence type="inferred from homology"/>
<evidence type="ECO:0000256" key="1">
    <source>
        <dbReference type="ARBA" id="ARBA00000901"/>
    </source>
</evidence>
<keyword evidence="6 9" id="KW-0028">Amino-acid biosynthesis</keyword>
<dbReference type="SUPFAM" id="SSF51366">
    <property type="entry name" value="Ribulose-phoshate binding barrel"/>
    <property type="match status" value="1"/>
</dbReference>
<keyword evidence="7 9" id="KW-0368">Histidine biosynthesis</keyword>
<evidence type="ECO:0000256" key="6">
    <source>
        <dbReference type="ARBA" id="ARBA00022605"/>
    </source>
</evidence>
<keyword evidence="8 9" id="KW-0413">Isomerase</keyword>
<dbReference type="HAMAP" id="MF_01014">
    <property type="entry name" value="HisA"/>
    <property type="match status" value="1"/>
</dbReference>
<gene>
    <name evidence="9 12" type="primary">hisA</name>
    <name evidence="12" type="ORF">BPAY_207</name>
</gene>
<dbReference type="Pfam" id="PF00977">
    <property type="entry name" value="His_biosynth"/>
    <property type="match status" value="1"/>
</dbReference>
<evidence type="ECO:0000256" key="10">
    <source>
        <dbReference type="RuleBase" id="RU003657"/>
    </source>
</evidence>
<keyword evidence="5 9" id="KW-0963">Cytoplasm</keyword>
<evidence type="ECO:0000256" key="2">
    <source>
        <dbReference type="ARBA" id="ARBA00004496"/>
    </source>
</evidence>
<accession>A0ABN5V5Z7</accession>
<organism evidence="12 13">
    <name type="scientific">Blattabacterium cuenoti BPAY</name>
    <dbReference type="NCBI Taxonomy" id="1457031"/>
    <lineage>
        <taxon>Bacteria</taxon>
        <taxon>Pseudomonadati</taxon>
        <taxon>Bacteroidota</taxon>
        <taxon>Flavobacteriia</taxon>
        <taxon>Flavobacteriales</taxon>
        <taxon>Blattabacteriaceae</taxon>
        <taxon>Blattabacterium</taxon>
    </lineage>
</organism>
<comment type="similarity">
    <text evidence="4 9 10">Belongs to the HisA/HisF family.</text>
</comment>
<protein>
    <recommendedName>
        <fullName evidence="9 11">1-(5-phosphoribosyl)-5-[(5-phosphoribosylamino)methylideneamino] imidazole-4-carboxamide isomerase</fullName>
        <ecNumber evidence="9 11">5.3.1.16</ecNumber>
    </recommendedName>
    <alternativeName>
        <fullName evidence="9">Phosphoribosylformimino-5-aminoimidazole carboxamide ribotide isomerase</fullName>
    </alternativeName>
</protein>
<evidence type="ECO:0000313" key="13">
    <source>
        <dbReference type="Proteomes" id="UP000217805"/>
    </source>
</evidence>
<comment type="pathway">
    <text evidence="3 9 11">Amino-acid biosynthesis; L-histidine biosynthesis; L-histidine from 5-phospho-alpha-D-ribose 1-diphosphate: step 4/9.</text>
</comment>
<dbReference type="Gene3D" id="3.20.20.70">
    <property type="entry name" value="Aldolase class I"/>
    <property type="match status" value="1"/>
</dbReference>
<keyword evidence="13" id="KW-1185">Reference proteome</keyword>
<dbReference type="InterPro" id="IPR006062">
    <property type="entry name" value="His_biosynth"/>
</dbReference>
<feature type="active site" description="Proton donor" evidence="9">
    <location>
        <position position="132"/>
    </location>
</feature>
<evidence type="ECO:0000256" key="9">
    <source>
        <dbReference type="HAMAP-Rule" id="MF_01014"/>
    </source>
</evidence>
<dbReference type="EC" id="5.3.1.16" evidence="9 11"/>
<evidence type="ECO:0000256" key="4">
    <source>
        <dbReference type="ARBA" id="ARBA00009667"/>
    </source>
</evidence>
<evidence type="ECO:0000256" key="5">
    <source>
        <dbReference type="ARBA" id="ARBA00022490"/>
    </source>
</evidence>
<evidence type="ECO:0000256" key="11">
    <source>
        <dbReference type="RuleBase" id="RU003658"/>
    </source>
</evidence>
<dbReference type="PANTHER" id="PTHR43090">
    <property type="entry name" value="1-(5-PHOSPHORIBOSYL)-5-[(5-PHOSPHORIBOSYLAMINO)METHYLIDENEAMINO] IMIDAZOLE-4-CARBOXAMIDE ISOMERASE"/>
    <property type="match status" value="1"/>
</dbReference>
<dbReference type="Proteomes" id="UP000217805">
    <property type="component" value="Chromosome"/>
</dbReference>
<sequence length="247" mass="27920">MKMDIIVAIDLIDGKCVRLIQGDFKRKKIYNKDPLEVALLLENHGISRLHLVDLDGAKKRKVVHWRILEKIAKNTRLIIDFGGGIHSEEDIHTVFENGGHMVTVGSIAVQKPFLFKKWIDTYGGDKILLGVDVKNNKIASHGWTKFSDFPFFGFLQEKSNHGVKKIFCTDISKDGVLSGPSFLLYEKILEKFPNIEFIASGGIRNMDDVYKLFNLGCSGVIIGKAIYENKISLSNLKNWKGKRNNNN</sequence>